<dbReference type="PANTHER" id="PTHR43014:SF4">
    <property type="entry name" value="PYRIDINE NUCLEOTIDE-DISULFIDE OXIDOREDUCTASE RCLA-RELATED"/>
    <property type="match status" value="1"/>
</dbReference>
<evidence type="ECO:0000256" key="3">
    <source>
        <dbReference type="ARBA" id="ARBA00022827"/>
    </source>
</evidence>
<name>A0A845QYM1_9CLOT</name>
<reference evidence="9 10" key="1">
    <citation type="submission" date="2018-08" db="EMBL/GenBank/DDBJ databases">
        <title>Murine metabolic-syndrome-specific gut microbial biobank.</title>
        <authorList>
            <person name="Liu C."/>
        </authorList>
    </citation>
    <scope>NUCLEOTIDE SEQUENCE [LARGE SCALE GENOMIC DNA]</scope>
    <source>
        <strain evidence="9 10">583</strain>
    </source>
</reference>
<dbReference type="RefSeq" id="WP_160197547.1">
    <property type="nucleotide sequence ID" value="NZ_QXXA01000010.1"/>
</dbReference>
<feature type="binding site" evidence="5">
    <location>
        <position position="50"/>
    </location>
    <ligand>
        <name>FAD</name>
        <dbReference type="ChEBI" id="CHEBI:57692"/>
    </ligand>
</feature>
<dbReference type="PANTHER" id="PTHR43014">
    <property type="entry name" value="MERCURIC REDUCTASE"/>
    <property type="match status" value="1"/>
</dbReference>
<dbReference type="PRINTS" id="PR00368">
    <property type="entry name" value="FADPNR"/>
</dbReference>
<dbReference type="SUPFAM" id="SSF51905">
    <property type="entry name" value="FAD/NAD(P)-binding domain"/>
    <property type="match status" value="1"/>
</dbReference>
<dbReference type="InterPro" id="IPR016156">
    <property type="entry name" value="FAD/NAD-linked_Rdtase_dimer_sf"/>
</dbReference>
<evidence type="ECO:0000256" key="4">
    <source>
        <dbReference type="ARBA" id="ARBA00023002"/>
    </source>
</evidence>
<feature type="disulfide bond" description="Redox-active" evidence="6">
    <location>
        <begin position="41"/>
        <end position="46"/>
    </location>
</feature>
<feature type="binding site" evidence="5">
    <location>
        <position position="298"/>
    </location>
    <ligand>
        <name>FAD</name>
        <dbReference type="ChEBI" id="CHEBI:57692"/>
    </ligand>
</feature>
<dbReference type="FunFam" id="3.30.390.30:FF:000001">
    <property type="entry name" value="Dihydrolipoyl dehydrogenase"/>
    <property type="match status" value="1"/>
</dbReference>
<comment type="similarity">
    <text evidence="1">Belongs to the class-I pyridine nucleotide-disulfide oxidoreductase family.</text>
</comment>
<dbReference type="EMBL" id="QXXA01000010">
    <property type="protein sequence ID" value="NBI07074.1"/>
    <property type="molecule type" value="Genomic_DNA"/>
</dbReference>
<sequence>MNKYDVVVIGAGAGGLNTAFEAIGLGKKVALIEKNAPGGECTWSGCIPSKALINIADEIHTAQKYGTVNIDGKEILNKVRELVHTAHQAEAVEVLQEVGIDYIKGYAKFKDTNTLDVEGKEVKGDKIFISTGTSALVPPIKGLDRVNYLTNENIFLLKDLPKSMIVLGGGPIGVELAQAFNRLGVSVKIVEMAETLLVREEKEMALNIQKTLDKEGIEVFTSAKGVEVKEEESGVNLIIDKDGNTSVIKAEKILLALGRKPNLEGFNLEKVGVKYNKKGIQVDDYFETNIPNIYAVGDVVGPYLFSHMGAVQAKQAVKNAFTQTKETVDYSNTSWCTFTHPELARTGMTEEEARAQFGNNIQVFTHKYRDVDRAVVDQKTQGMAKVICDEQGYILGASILGERACEMLGELQIVKSFNIPFYKLQEVIHPYPSYSEILLTMSNDAYDNRK</sequence>
<keyword evidence="5" id="KW-0520">NAD</keyword>
<feature type="domain" description="FAD/NAD(P)-binding" evidence="8">
    <location>
        <begin position="4"/>
        <end position="312"/>
    </location>
</feature>
<evidence type="ECO:0000256" key="6">
    <source>
        <dbReference type="PIRSR" id="PIRSR000350-4"/>
    </source>
</evidence>
<evidence type="ECO:0000259" key="8">
    <source>
        <dbReference type="Pfam" id="PF07992"/>
    </source>
</evidence>
<keyword evidence="2" id="KW-0285">Flavoprotein</keyword>
<keyword evidence="3 5" id="KW-0274">FAD</keyword>
<evidence type="ECO:0000259" key="7">
    <source>
        <dbReference type="Pfam" id="PF02852"/>
    </source>
</evidence>
<dbReference type="GO" id="GO:0003955">
    <property type="term" value="F:NAD(P)H dehydrogenase (quinone) activity"/>
    <property type="evidence" value="ECO:0007669"/>
    <property type="project" value="TreeGrafter"/>
</dbReference>
<feature type="binding site" evidence="5">
    <location>
        <position position="258"/>
    </location>
    <ligand>
        <name>NAD(+)</name>
        <dbReference type="ChEBI" id="CHEBI:57540"/>
    </ligand>
</feature>
<dbReference type="InterPro" id="IPR001100">
    <property type="entry name" value="Pyr_nuc-diS_OxRdtase"/>
</dbReference>
<keyword evidence="5" id="KW-0547">Nucleotide-binding</keyword>
<dbReference type="PRINTS" id="PR00411">
    <property type="entry name" value="PNDRDTASEI"/>
</dbReference>
<dbReference type="InterPro" id="IPR023753">
    <property type="entry name" value="FAD/NAD-binding_dom"/>
</dbReference>
<protein>
    <submittedName>
        <fullName evidence="9">FAD-binding protein</fullName>
    </submittedName>
</protein>
<evidence type="ECO:0000256" key="5">
    <source>
        <dbReference type="PIRSR" id="PIRSR000350-3"/>
    </source>
</evidence>
<dbReference type="GO" id="GO:0050660">
    <property type="term" value="F:flavin adenine dinucleotide binding"/>
    <property type="evidence" value="ECO:0007669"/>
    <property type="project" value="TreeGrafter"/>
</dbReference>
<comment type="cofactor">
    <cofactor evidence="5">
        <name>FAD</name>
        <dbReference type="ChEBI" id="CHEBI:57692"/>
    </cofactor>
    <text evidence="5">Binds 1 FAD per subunit.</text>
</comment>
<gene>
    <name evidence="9" type="ORF">D3Z33_09435</name>
</gene>
<organism evidence="9 10">
    <name type="scientific">Senegalia massiliensis</name>
    <dbReference type="NCBI Taxonomy" id="1720316"/>
    <lineage>
        <taxon>Bacteria</taxon>
        <taxon>Bacillati</taxon>
        <taxon>Bacillota</taxon>
        <taxon>Clostridia</taxon>
        <taxon>Eubacteriales</taxon>
        <taxon>Clostridiaceae</taxon>
        <taxon>Senegalia</taxon>
    </lineage>
</organism>
<dbReference type="Gene3D" id="3.30.390.30">
    <property type="match status" value="1"/>
</dbReference>
<feature type="domain" description="Pyridine nucleotide-disulphide oxidoreductase dimerisation" evidence="7">
    <location>
        <begin position="334"/>
        <end position="440"/>
    </location>
</feature>
<dbReference type="SUPFAM" id="SSF55424">
    <property type="entry name" value="FAD/NAD-linked reductases, dimerisation (C-terminal) domain"/>
    <property type="match status" value="1"/>
</dbReference>
<dbReference type="AlphaFoldDB" id="A0A845QYM1"/>
<keyword evidence="4" id="KW-0560">Oxidoreductase</keyword>
<dbReference type="PIRSF" id="PIRSF000350">
    <property type="entry name" value="Mercury_reductase_MerA"/>
    <property type="match status" value="1"/>
</dbReference>
<proteinExistence type="inferred from homology"/>
<dbReference type="OrthoDB" id="9807946at2"/>
<evidence type="ECO:0000256" key="2">
    <source>
        <dbReference type="ARBA" id="ARBA00022630"/>
    </source>
</evidence>
<dbReference type="InterPro" id="IPR004099">
    <property type="entry name" value="Pyr_nucl-diS_OxRdtase_dimer"/>
</dbReference>
<evidence type="ECO:0000256" key="1">
    <source>
        <dbReference type="ARBA" id="ARBA00007532"/>
    </source>
</evidence>
<comment type="caution">
    <text evidence="9">The sequence shown here is derived from an EMBL/GenBank/DDBJ whole genome shotgun (WGS) entry which is preliminary data.</text>
</comment>
<evidence type="ECO:0000313" key="9">
    <source>
        <dbReference type="EMBL" id="NBI07074.1"/>
    </source>
</evidence>
<dbReference type="Proteomes" id="UP000467132">
    <property type="component" value="Unassembled WGS sequence"/>
</dbReference>
<evidence type="ECO:0000313" key="10">
    <source>
        <dbReference type="Proteomes" id="UP000467132"/>
    </source>
</evidence>
<feature type="binding site" evidence="5">
    <location>
        <begin position="168"/>
        <end position="175"/>
    </location>
    <ligand>
        <name>NAD(+)</name>
        <dbReference type="ChEBI" id="CHEBI:57540"/>
    </ligand>
</feature>
<dbReference type="Gene3D" id="3.50.50.60">
    <property type="entry name" value="FAD/NAD(P)-binding domain"/>
    <property type="match status" value="2"/>
</dbReference>
<feature type="binding site" evidence="5">
    <location>
        <position position="191"/>
    </location>
    <ligand>
        <name>NAD(+)</name>
        <dbReference type="ChEBI" id="CHEBI:57540"/>
    </ligand>
</feature>
<dbReference type="Pfam" id="PF07992">
    <property type="entry name" value="Pyr_redox_2"/>
    <property type="match status" value="1"/>
</dbReference>
<dbReference type="Pfam" id="PF02852">
    <property type="entry name" value="Pyr_redox_dim"/>
    <property type="match status" value="1"/>
</dbReference>
<keyword evidence="10" id="KW-1185">Reference proteome</keyword>
<accession>A0A845QYM1</accession>
<dbReference type="InterPro" id="IPR036188">
    <property type="entry name" value="FAD/NAD-bd_sf"/>
</dbReference>